<dbReference type="Gene3D" id="3.30.40.10">
    <property type="entry name" value="Zinc/RING finger domain, C3HC4 (zinc finger)"/>
    <property type="match status" value="1"/>
</dbReference>
<dbReference type="Gene3D" id="1.25.40.20">
    <property type="entry name" value="Ankyrin repeat-containing domain"/>
    <property type="match status" value="1"/>
</dbReference>
<evidence type="ECO:0000256" key="6">
    <source>
        <dbReference type="PROSITE-ProRule" id="PRU00023"/>
    </source>
</evidence>
<evidence type="ECO:0000256" key="1">
    <source>
        <dbReference type="ARBA" id="ARBA00022723"/>
    </source>
</evidence>
<feature type="compositionally biased region" description="Low complexity" evidence="8">
    <location>
        <begin position="179"/>
        <end position="191"/>
    </location>
</feature>
<dbReference type="GeneID" id="5891305"/>
<dbReference type="SUPFAM" id="SSF48403">
    <property type="entry name" value="Ankyrin repeat"/>
    <property type="match status" value="1"/>
</dbReference>
<organism evidence="11 12">
    <name type="scientific">Monosiga brevicollis</name>
    <name type="common">Choanoflagellate</name>
    <dbReference type="NCBI Taxonomy" id="81824"/>
    <lineage>
        <taxon>Eukaryota</taxon>
        <taxon>Choanoflagellata</taxon>
        <taxon>Craspedida</taxon>
        <taxon>Salpingoecidae</taxon>
        <taxon>Monosiga</taxon>
    </lineage>
</organism>
<dbReference type="PROSITE" id="PS50172">
    <property type="entry name" value="BRCT"/>
    <property type="match status" value="2"/>
</dbReference>
<evidence type="ECO:0000313" key="12">
    <source>
        <dbReference type="Proteomes" id="UP000001357"/>
    </source>
</evidence>
<dbReference type="InterPro" id="IPR001841">
    <property type="entry name" value="Znf_RING"/>
</dbReference>
<dbReference type="eggNOG" id="KOG4362">
    <property type="taxonomic scope" value="Eukaryota"/>
</dbReference>
<feature type="domain" description="BRCT" evidence="10">
    <location>
        <begin position="498"/>
        <end position="569"/>
    </location>
</feature>
<dbReference type="Proteomes" id="UP000001357">
    <property type="component" value="Unassembled WGS sequence"/>
</dbReference>
<evidence type="ECO:0000259" key="10">
    <source>
        <dbReference type="PROSITE" id="PS50172"/>
    </source>
</evidence>
<feature type="compositionally biased region" description="Low complexity" evidence="8">
    <location>
        <begin position="274"/>
        <end position="293"/>
    </location>
</feature>
<dbReference type="SUPFAM" id="SSF57850">
    <property type="entry name" value="RING/U-box"/>
    <property type="match status" value="1"/>
</dbReference>
<dbReference type="AlphaFoldDB" id="A9V0J5"/>
<evidence type="ECO:0000313" key="11">
    <source>
        <dbReference type="EMBL" id="EDQ89027.1"/>
    </source>
</evidence>
<evidence type="ECO:0008006" key="13">
    <source>
        <dbReference type="Google" id="ProtNLM"/>
    </source>
</evidence>
<keyword evidence="5 6" id="KW-0040">ANK repeat</keyword>
<evidence type="ECO:0000259" key="9">
    <source>
        <dbReference type="PROSITE" id="PS50089"/>
    </source>
</evidence>
<keyword evidence="12" id="KW-1185">Reference proteome</keyword>
<sequence>MAATGLGFAETRQELRLLRSLLCCSLCNSGRIEKPFYLVTCGHYFCKECIVSKLQEQSSCPECHLPAVPKDLRSEDKVDAAARCCLALEQTLDKLTSQPRGLLERTNLPLGLGFTRSKRSLSQQCPASIEPMLDQPSLECSSIDDLSLPTIDLQPRKGRSRPASALRSQSKPQPQILPAAASNSVSSNSVSKDVTSFQQASPAAKNVNDSQTSPLPDANGNTSIQAETEPKRAKRAKPAKRTKRTRSATINDPTSAADGKIKSGVKWRRSNSLKTATPDAAADSPVSDDVQSSADDKSEIIDIKPIIPDASDIHTPNASRQGAKPRSARKSPKTHVNSVGESLLQCACKRPTPKMEVITKLLEEGAHVNHRDYNGWSPLHEAVALGHLAVVQLLLTHNADPNLQSHSRTTPLHDAVINDDVALVQALIQAGGNPYLTTDRGQSALDLARSEGVKSVLQSAPPPPAPGTATKAAVGKDGMSPIRFIAISGLDADSKALVEELCQQFELELCPEVNESVDVVIMEADEKGLVKRTLKYLAALLCGCWIVNATYLRECLEAQRLLPCEAFEVKGCSSTSHVDVPQLARISRMSNVKPLFDSVSFFIEGSTRRTSGTAAGTPPNADLRRLIELGGGKVVTRRSESTVVLRSSMPRHPRRSQSSGNCFTPADLLDCIANQEFLPSLS</sequence>
<name>A9V0J5_MONBE</name>
<dbReference type="Pfam" id="PF13923">
    <property type="entry name" value="zf-C3HC4_2"/>
    <property type="match status" value="1"/>
</dbReference>
<dbReference type="GO" id="GO:0070531">
    <property type="term" value="C:BRCA1-A complex"/>
    <property type="evidence" value="ECO:0000318"/>
    <property type="project" value="GO_Central"/>
</dbReference>
<feature type="compositionally biased region" description="Polar residues" evidence="8">
    <location>
        <begin position="192"/>
        <end position="226"/>
    </location>
</feature>
<dbReference type="Pfam" id="PF12796">
    <property type="entry name" value="Ank_2"/>
    <property type="match status" value="1"/>
</dbReference>
<dbReference type="PANTHER" id="PTHR24171">
    <property type="entry name" value="ANKYRIN REPEAT DOMAIN-CONTAINING PROTEIN 39-RELATED"/>
    <property type="match status" value="1"/>
</dbReference>
<keyword evidence="1" id="KW-0479">Metal-binding</keyword>
<dbReference type="InterPro" id="IPR036420">
    <property type="entry name" value="BRCT_dom_sf"/>
</dbReference>
<dbReference type="InParanoid" id="A9V0J5"/>
<dbReference type="PROSITE" id="PS50089">
    <property type="entry name" value="ZF_RING_2"/>
    <property type="match status" value="1"/>
</dbReference>
<dbReference type="PROSITE" id="PS50088">
    <property type="entry name" value="ANK_REPEAT"/>
    <property type="match status" value="2"/>
</dbReference>
<feature type="repeat" description="ANK" evidence="6">
    <location>
        <begin position="407"/>
        <end position="439"/>
    </location>
</feature>
<feature type="compositionally biased region" description="Basic residues" evidence="8">
    <location>
        <begin position="232"/>
        <end position="246"/>
    </location>
</feature>
<gene>
    <name evidence="11" type="ORF">MONBRDRAFT_25825</name>
</gene>
<dbReference type="PROSITE" id="PS50297">
    <property type="entry name" value="ANK_REP_REGION"/>
    <property type="match status" value="2"/>
</dbReference>
<evidence type="ECO:0000256" key="5">
    <source>
        <dbReference type="ARBA" id="ARBA00023043"/>
    </source>
</evidence>
<dbReference type="SMART" id="SM00248">
    <property type="entry name" value="ANK"/>
    <property type="match status" value="3"/>
</dbReference>
<reference evidence="11 12" key="1">
    <citation type="journal article" date="2008" name="Nature">
        <title>The genome of the choanoflagellate Monosiga brevicollis and the origin of metazoans.</title>
        <authorList>
            <consortium name="JGI Sequencing"/>
            <person name="King N."/>
            <person name="Westbrook M.J."/>
            <person name="Young S.L."/>
            <person name="Kuo A."/>
            <person name="Abedin M."/>
            <person name="Chapman J."/>
            <person name="Fairclough S."/>
            <person name="Hellsten U."/>
            <person name="Isogai Y."/>
            <person name="Letunic I."/>
            <person name="Marr M."/>
            <person name="Pincus D."/>
            <person name="Putnam N."/>
            <person name="Rokas A."/>
            <person name="Wright K.J."/>
            <person name="Zuzow R."/>
            <person name="Dirks W."/>
            <person name="Good M."/>
            <person name="Goodstein D."/>
            <person name="Lemons D."/>
            <person name="Li W."/>
            <person name="Lyons J.B."/>
            <person name="Morris A."/>
            <person name="Nichols S."/>
            <person name="Richter D.J."/>
            <person name="Salamov A."/>
            <person name="Bork P."/>
            <person name="Lim W.A."/>
            <person name="Manning G."/>
            <person name="Miller W.T."/>
            <person name="McGinnis W."/>
            <person name="Shapiro H."/>
            <person name="Tjian R."/>
            <person name="Grigoriev I.V."/>
            <person name="Rokhsar D."/>
        </authorList>
    </citation>
    <scope>NUCLEOTIDE SEQUENCE [LARGE SCALE GENOMIC DNA]</scope>
    <source>
        <strain evidence="12">MX1 / ATCC 50154</strain>
    </source>
</reference>
<dbReference type="EMBL" id="CH991552">
    <property type="protein sequence ID" value="EDQ89027.1"/>
    <property type="molecule type" value="Genomic_DNA"/>
</dbReference>
<dbReference type="InterPro" id="IPR017907">
    <property type="entry name" value="Znf_RING_CS"/>
</dbReference>
<keyword evidence="4" id="KW-0862">Zinc</keyword>
<dbReference type="GO" id="GO:0008270">
    <property type="term" value="F:zinc ion binding"/>
    <property type="evidence" value="ECO:0007669"/>
    <property type="project" value="UniProtKB-KW"/>
</dbReference>
<dbReference type="GO" id="GO:0031436">
    <property type="term" value="C:BRCA1-BARD1 complex"/>
    <property type="evidence" value="ECO:0000318"/>
    <property type="project" value="GO_Central"/>
</dbReference>
<dbReference type="RefSeq" id="XP_001746132.1">
    <property type="nucleotide sequence ID" value="XM_001746080.1"/>
</dbReference>
<dbReference type="STRING" id="81824.A9V0J5"/>
<feature type="domain" description="BRCT" evidence="10">
    <location>
        <begin position="591"/>
        <end position="682"/>
    </location>
</feature>
<feature type="repeat" description="ANK" evidence="6">
    <location>
        <begin position="374"/>
        <end position="406"/>
    </location>
</feature>
<dbReference type="SMART" id="SM00184">
    <property type="entry name" value="RING"/>
    <property type="match status" value="1"/>
</dbReference>
<dbReference type="KEGG" id="mbr:MONBRDRAFT_25825"/>
<feature type="domain" description="RING-type" evidence="9">
    <location>
        <begin position="24"/>
        <end position="64"/>
    </location>
</feature>
<proteinExistence type="predicted"/>
<dbReference type="OMA" id="LGQCEHV"/>
<dbReference type="InterPro" id="IPR013083">
    <property type="entry name" value="Znf_RING/FYVE/PHD"/>
</dbReference>
<evidence type="ECO:0000256" key="4">
    <source>
        <dbReference type="ARBA" id="ARBA00022833"/>
    </source>
</evidence>
<keyword evidence="2" id="KW-0677">Repeat</keyword>
<dbReference type="SUPFAM" id="SSF52113">
    <property type="entry name" value="BRCT domain"/>
    <property type="match status" value="1"/>
</dbReference>
<evidence type="ECO:0000256" key="3">
    <source>
        <dbReference type="ARBA" id="ARBA00022771"/>
    </source>
</evidence>
<dbReference type="InterPro" id="IPR002110">
    <property type="entry name" value="Ankyrin_rpt"/>
</dbReference>
<evidence type="ECO:0000256" key="7">
    <source>
        <dbReference type="PROSITE-ProRule" id="PRU00175"/>
    </source>
</evidence>
<evidence type="ECO:0000256" key="8">
    <source>
        <dbReference type="SAM" id="MobiDB-lite"/>
    </source>
</evidence>
<dbReference type="Gene3D" id="3.40.50.10190">
    <property type="entry name" value="BRCT domain"/>
    <property type="match status" value="2"/>
</dbReference>
<protein>
    <recommendedName>
        <fullName evidence="13">RING-type E3 ubiquitin transferase BRCA1</fullName>
    </recommendedName>
</protein>
<dbReference type="InterPro" id="IPR001357">
    <property type="entry name" value="BRCT_dom"/>
</dbReference>
<evidence type="ECO:0000256" key="2">
    <source>
        <dbReference type="ARBA" id="ARBA00022737"/>
    </source>
</evidence>
<dbReference type="Pfam" id="PF00023">
    <property type="entry name" value="Ank"/>
    <property type="match status" value="1"/>
</dbReference>
<dbReference type="PANTHER" id="PTHR24171:SF8">
    <property type="entry name" value="BRCA1-ASSOCIATED RING DOMAIN PROTEIN 1"/>
    <property type="match status" value="1"/>
</dbReference>
<keyword evidence="3 7" id="KW-0863">Zinc-finger</keyword>
<feature type="region of interest" description="Disordered" evidence="8">
    <location>
        <begin position="149"/>
        <end position="337"/>
    </location>
</feature>
<dbReference type="GO" id="GO:0085020">
    <property type="term" value="P:protein K6-linked ubiquitination"/>
    <property type="evidence" value="ECO:0000318"/>
    <property type="project" value="GO_Central"/>
</dbReference>
<accession>A9V0J5</accession>
<dbReference type="SMART" id="SM00292">
    <property type="entry name" value="BRCT"/>
    <property type="match status" value="2"/>
</dbReference>
<dbReference type="PROSITE" id="PS00518">
    <property type="entry name" value="ZF_RING_1"/>
    <property type="match status" value="1"/>
</dbReference>
<dbReference type="InterPro" id="IPR036770">
    <property type="entry name" value="Ankyrin_rpt-contain_sf"/>
</dbReference>
<dbReference type="FunCoup" id="A9V0J5">
    <property type="interactions" value="254"/>
</dbReference>